<comment type="caution">
    <text evidence="1">The sequence shown here is derived from an EMBL/GenBank/DDBJ whole genome shotgun (WGS) entry which is preliminary data.</text>
</comment>
<keyword evidence="2" id="KW-1185">Reference proteome</keyword>
<reference evidence="1" key="1">
    <citation type="submission" date="2023-04" db="EMBL/GenBank/DDBJ databases">
        <title>Ambrosiozyma monospora NBRC 10751.</title>
        <authorList>
            <person name="Ichikawa N."/>
            <person name="Sato H."/>
            <person name="Tonouchi N."/>
        </authorList>
    </citation>
    <scope>NUCLEOTIDE SEQUENCE</scope>
    <source>
        <strain evidence="1">NBRC 10751</strain>
    </source>
</reference>
<protein>
    <submittedName>
        <fullName evidence="1">Unnamed protein product</fullName>
    </submittedName>
</protein>
<evidence type="ECO:0000313" key="2">
    <source>
        <dbReference type="Proteomes" id="UP001165064"/>
    </source>
</evidence>
<name>A0ACB5TD17_AMBMO</name>
<accession>A0ACB5TD17</accession>
<dbReference type="Proteomes" id="UP001165064">
    <property type="component" value="Unassembled WGS sequence"/>
</dbReference>
<gene>
    <name evidence="1" type="ORF">Amon02_000720200</name>
</gene>
<organism evidence="1 2">
    <name type="scientific">Ambrosiozyma monospora</name>
    <name type="common">Yeast</name>
    <name type="synonym">Endomycopsis monosporus</name>
    <dbReference type="NCBI Taxonomy" id="43982"/>
    <lineage>
        <taxon>Eukaryota</taxon>
        <taxon>Fungi</taxon>
        <taxon>Dikarya</taxon>
        <taxon>Ascomycota</taxon>
        <taxon>Saccharomycotina</taxon>
        <taxon>Pichiomycetes</taxon>
        <taxon>Pichiales</taxon>
        <taxon>Pichiaceae</taxon>
        <taxon>Ambrosiozyma</taxon>
    </lineage>
</organism>
<proteinExistence type="predicted"/>
<sequence length="344" mass="38652">MNTSFDWMTIPGMETSDSNNSSSNGTPNVSFGPPTMGVTDPSYFPNQSLQQQQQQLQQQAQVNQEESDPTNIDSFFNRLHISANARNYQSEDDLTYRLNHQKSQSTANLGLIDSKSVLEMNVASNSTDTLVHEDTAVALSLPMTELDKQEAKTYLRWYNNILSRKTGSRVVAVDDVFRFLANFRIPETIKERIRHVFRKWLDALNIGQYFAMMRLLAHALRGEPLNTALIKVTAPIPKPISIMSRKRLKDDNDNDDSDTNEPNTSPEKKLDLDSFTQFLLTGERPSPKKKAKNSKKVKFSDQVGVEPTRATVSEATAASNTIDFSLPMDQLLERMKGGNGSNIQ</sequence>
<dbReference type="EMBL" id="BSXS01005931">
    <property type="protein sequence ID" value="GME84914.1"/>
    <property type="molecule type" value="Genomic_DNA"/>
</dbReference>
<evidence type="ECO:0000313" key="1">
    <source>
        <dbReference type="EMBL" id="GME84914.1"/>
    </source>
</evidence>